<comment type="pathway">
    <text evidence="3">Glycan metabolism; chondroitin sulfate biosynthesis.</text>
</comment>
<dbReference type="GO" id="GO:0030158">
    <property type="term" value="F:protein xylosyltransferase activity"/>
    <property type="evidence" value="ECO:0007669"/>
    <property type="project" value="UniProtKB-EC"/>
</dbReference>
<dbReference type="InterPro" id="IPR003406">
    <property type="entry name" value="Glyco_trans_14"/>
</dbReference>
<evidence type="ECO:0000256" key="7">
    <source>
        <dbReference type="ARBA" id="ARBA00022676"/>
    </source>
</evidence>
<comment type="subcellular location">
    <subcellularLocation>
        <location evidence="2">Endoplasmic reticulum membrane</location>
        <topology evidence="2">Single-pass type II membrane protein</topology>
    </subcellularLocation>
    <subcellularLocation>
        <location evidence="1">Golgi apparatus membrane</location>
        <topology evidence="1">Single-pass type II membrane protein</topology>
    </subcellularLocation>
</comment>
<dbReference type="GO" id="GO:0050650">
    <property type="term" value="P:chondroitin sulfate proteoglycan biosynthetic process"/>
    <property type="evidence" value="ECO:0007669"/>
    <property type="project" value="TreeGrafter"/>
</dbReference>
<dbReference type="STRING" id="50429.A0A2B4SAQ5"/>
<proteinExistence type="inferred from homology"/>
<feature type="region of interest" description="Disordered" evidence="20">
    <location>
        <begin position="59"/>
        <end position="78"/>
    </location>
</feature>
<evidence type="ECO:0000256" key="6">
    <source>
        <dbReference type="ARBA" id="ARBA00011972"/>
    </source>
</evidence>
<comment type="similarity">
    <text evidence="5">Belongs to the glycosyltransferase 14 family. XylT subfamily.</text>
</comment>
<feature type="region of interest" description="Disordered" evidence="20">
    <location>
        <begin position="779"/>
        <end position="802"/>
    </location>
</feature>
<sequence>MKFRIVRFILGIIGLIVIIQVLTTIHFSSKHWPEEHLVIGNRHVPRSSFKTDPHVGIETKQHPLQDEHERKPEKNNEQAALEQPFVPPCQVKHKDALSALKRVKSEKCKRLIYKTACLSEAKLLYTSLLDIKRTCPAPRSTKGPARPIDLSRTAYGNPIRIAFVLTLHGRAFRQVKRLFKALYHNNHYFFFHIDTRSDYLRREVLKMIRAFPNAAVAPWSMATIWGGASLLQMLLKCMEDLLAKKDWKWDFFINLSESDYPIQHNSNLVEFLRANRDFNFLKPHGRELLRFIKKQGLDRTFFECDEHMWRLGDRTLPTDIEIDGGSDWIGLNKKFCHYLVTSKDPLVVRLKHMYGYSLLPAESFFHTVLRNGPYCETFVRSNLRLTNWKRKLGCRCQYKHIVEWCGCSPNDFKPEDLPRLKSKSTNFFARKFEAIVNQEVINQLDSWLYDTYPADMQGLNYYWENLFHHEDSITKTSDVFRTFFHAFARVGEKSLKVAASQGAKSQKCPRGKITDIREITLLNQHDQFGGLLVLYHVEYLTNDGGKRIVTLESWLAPLSHEELLNLNMSNGPQRLVGLEVGTSWDQKERVFRNMARLMGPWDDPVLVHRWVHGKAFDVKLMWVDPINVVTGIYEMRVVDNWVVSFHKPTFKKPMRPGKWTIKMIFSHKGEDMVIGQTKFLVVPLSFSKGQPSSSDEAVAANSGPPGGIYNANDFLIEFDREANNTEALAKRAAENSRKSGAPLHDWIDNVTEYFWTVESSCTIQGKIPGCEQIPQCESTLWSSRSPDPKSEIGRVKPNGRLR</sequence>
<keyword evidence="7" id="KW-0328">Glycosyltransferase</keyword>
<keyword evidence="8 22" id="KW-0808">Transferase</keyword>
<evidence type="ECO:0000256" key="3">
    <source>
        <dbReference type="ARBA" id="ARBA00004840"/>
    </source>
</evidence>
<evidence type="ECO:0000256" key="15">
    <source>
        <dbReference type="ARBA" id="ARBA00023136"/>
    </source>
</evidence>
<dbReference type="OrthoDB" id="2019572at2759"/>
<evidence type="ECO:0000256" key="20">
    <source>
        <dbReference type="SAM" id="MobiDB-lite"/>
    </source>
</evidence>
<reference evidence="23" key="1">
    <citation type="journal article" date="2017" name="bioRxiv">
        <title>Comparative analysis of the genomes of Stylophora pistillata and Acropora digitifera provides evidence for extensive differences between species of corals.</title>
        <authorList>
            <person name="Voolstra C.R."/>
            <person name="Li Y."/>
            <person name="Liew Y.J."/>
            <person name="Baumgarten S."/>
            <person name="Zoccola D."/>
            <person name="Flot J.-F."/>
            <person name="Tambutte S."/>
            <person name="Allemand D."/>
            <person name="Aranda M."/>
        </authorList>
    </citation>
    <scope>NUCLEOTIDE SEQUENCE [LARGE SCALE GENOMIC DNA]</scope>
</reference>
<evidence type="ECO:0000256" key="9">
    <source>
        <dbReference type="ARBA" id="ARBA00022692"/>
    </source>
</evidence>
<evidence type="ECO:0000256" key="14">
    <source>
        <dbReference type="ARBA" id="ARBA00023034"/>
    </source>
</evidence>
<feature type="domain" description="Xylosyltransferase C-terminal" evidence="21">
    <location>
        <begin position="445"/>
        <end position="630"/>
    </location>
</feature>
<dbReference type="AlphaFoldDB" id="A0A2B4SAQ5"/>
<evidence type="ECO:0000256" key="17">
    <source>
        <dbReference type="ARBA" id="ARBA00023180"/>
    </source>
</evidence>
<keyword evidence="16" id="KW-1015">Disulfide bond</keyword>
<evidence type="ECO:0000256" key="1">
    <source>
        <dbReference type="ARBA" id="ARBA00004323"/>
    </source>
</evidence>
<evidence type="ECO:0000259" key="21">
    <source>
        <dbReference type="Pfam" id="PF12529"/>
    </source>
</evidence>
<dbReference type="Pfam" id="PF12529">
    <property type="entry name" value="Xylo_C"/>
    <property type="match status" value="1"/>
</dbReference>
<evidence type="ECO:0000256" key="2">
    <source>
        <dbReference type="ARBA" id="ARBA00004648"/>
    </source>
</evidence>
<evidence type="ECO:0000256" key="12">
    <source>
        <dbReference type="ARBA" id="ARBA00022968"/>
    </source>
</evidence>
<organism evidence="22 23">
    <name type="scientific">Stylophora pistillata</name>
    <name type="common">Smooth cauliflower coral</name>
    <dbReference type="NCBI Taxonomy" id="50429"/>
    <lineage>
        <taxon>Eukaryota</taxon>
        <taxon>Metazoa</taxon>
        <taxon>Cnidaria</taxon>
        <taxon>Anthozoa</taxon>
        <taxon>Hexacorallia</taxon>
        <taxon>Scleractinia</taxon>
        <taxon>Astrocoeniina</taxon>
        <taxon>Pocilloporidae</taxon>
        <taxon>Stylophora</taxon>
    </lineage>
</organism>
<keyword evidence="11" id="KW-0256">Endoplasmic reticulum</keyword>
<keyword evidence="17" id="KW-0325">Glycoprotein</keyword>
<keyword evidence="15" id="KW-0472">Membrane</keyword>
<dbReference type="PANTHER" id="PTHR46025">
    <property type="entry name" value="XYLOSYLTRANSFERASE OXT"/>
    <property type="match status" value="1"/>
</dbReference>
<evidence type="ECO:0000256" key="11">
    <source>
        <dbReference type="ARBA" id="ARBA00022824"/>
    </source>
</evidence>
<dbReference type="PANTHER" id="PTHR46025:SF3">
    <property type="entry name" value="XYLOSYLTRANSFERASE OXT"/>
    <property type="match status" value="1"/>
</dbReference>
<keyword evidence="12" id="KW-0735">Signal-anchor</keyword>
<keyword evidence="10" id="KW-0479">Metal-binding</keyword>
<dbReference type="Proteomes" id="UP000225706">
    <property type="component" value="Unassembled WGS sequence"/>
</dbReference>
<comment type="catalytic activity">
    <reaction evidence="19">
        <text>UDP-alpha-D-xylose + L-seryl-[protein] = 3-O-(beta-D-xylosyl)-L-seryl-[protein] + UDP + H(+)</text>
        <dbReference type="Rhea" id="RHEA:50192"/>
        <dbReference type="Rhea" id="RHEA-COMP:9863"/>
        <dbReference type="Rhea" id="RHEA-COMP:12567"/>
        <dbReference type="ChEBI" id="CHEBI:15378"/>
        <dbReference type="ChEBI" id="CHEBI:29999"/>
        <dbReference type="ChEBI" id="CHEBI:57632"/>
        <dbReference type="ChEBI" id="CHEBI:58223"/>
        <dbReference type="ChEBI" id="CHEBI:132085"/>
        <dbReference type="EC" id="2.4.2.26"/>
    </reaction>
</comment>
<evidence type="ECO:0000256" key="8">
    <source>
        <dbReference type="ARBA" id="ARBA00022679"/>
    </source>
</evidence>
<comment type="pathway">
    <text evidence="4">Glycan metabolism; heparan sulfate biosynthesis.</text>
</comment>
<keyword evidence="23" id="KW-1185">Reference proteome</keyword>
<protein>
    <recommendedName>
        <fullName evidence="6">protein xylosyltransferase</fullName>
        <ecNumber evidence="6">2.4.2.26</ecNumber>
    </recommendedName>
    <alternativeName>
        <fullName evidence="18">Peptide O-xylosyltransferase</fullName>
    </alternativeName>
</protein>
<evidence type="ECO:0000256" key="18">
    <source>
        <dbReference type="ARBA" id="ARBA00042865"/>
    </source>
</evidence>
<keyword evidence="9" id="KW-0812">Transmembrane</keyword>
<dbReference type="UniPathway" id="UPA00756"/>
<accession>A0A2B4SAQ5</accession>
<name>A0A2B4SAQ5_STYPI</name>
<gene>
    <name evidence="22" type="primary">XYLT1</name>
    <name evidence="22" type="ORF">AWC38_SpisGene9853</name>
</gene>
<evidence type="ECO:0000313" key="22">
    <source>
        <dbReference type="EMBL" id="PFX25535.1"/>
    </source>
</evidence>
<dbReference type="GO" id="GO:0046872">
    <property type="term" value="F:metal ion binding"/>
    <property type="evidence" value="ECO:0007669"/>
    <property type="project" value="UniProtKB-KW"/>
</dbReference>
<evidence type="ECO:0000256" key="16">
    <source>
        <dbReference type="ARBA" id="ARBA00023157"/>
    </source>
</evidence>
<evidence type="ECO:0000256" key="13">
    <source>
        <dbReference type="ARBA" id="ARBA00022989"/>
    </source>
</evidence>
<dbReference type="GO" id="GO:0000139">
    <property type="term" value="C:Golgi membrane"/>
    <property type="evidence" value="ECO:0007669"/>
    <property type="project" value="UniProtKB-SubCell"/>
</dbReference>
<feature type="compositionally biased region" description="Basic and acidic residues" evidence="20">
    <location>
        <begin position="59"/>
        <end position="76"/>
    </location>
</feature>
<dbReference type="EC" id="2.4.2.26" evidence="6"/>
<evidence type="ECO:0000313" key="23">
    <source>
        <dbReference type="Proteomes" id="UP000225706"/>
    </source>
</evidence>
<evidence type="ECO:0000256" key="5">
    <source>
        <dbReference type="ARBA" id="ARBA00010195"/>
    </source>
</evidence>
<evidence type="ECO:0000256" key="4">
    <source>
        <dbReference type="ARBA" id="ARBA00005093"/>
    </source>
</evidence>
<dbReference type="UniPathway" id="UPA00755"/>
<evidence type="ECO:0000256" key="10">
    <source>
        <dbReference type="ARBA" id="ARBA00022723"/>
    </source>
</evidence>
<dbReference type="EMBL" id="LSMT01000149">
    <property type="protein sequence ID" value="PFX25535.1"/>
    <property type="molecule type" value="Genomic_DNA"/>
</dbReference>
<dbReference type="InterPro" id="IPR024448">
    <property type="entry name" value="XylT_C"/>
</dbReference>
<keyword evidence="13" id="KW-1133">Transmembrane helix</keyword>
<dbReference type="InterPro" id="IPR043538">
    <property type="entry name" value="XYLT"/>
</dbReference>
<dbReference type="Pfam" id="PF02485">
    <property type="entry name" value="Branch"/>
    <property type="match status" value="1"/>
</dbReference>
<keyword evidence="14" id="KW-0333">Golgi apparatus</keyword>
<dbReference type="GO" id="GO:0015012">
    <property type="term" value="P:heparan sulfate proteoglycan biosynthetic process"/>
    <property type="evidence" value="ECO:0007669"/>
    <property type="project" value="UniProtKB-UniPathway"/>
</dbReference>
<evidence type="ECO:0000256" key="19">
    <source>
        <dbReference type="ARBA" id="ARBA00047847"/>
    </source>
</evidence>
<comment type="caution">
    <text evidence="22">The sequence shown here is derived from an EMBL/GenBank/DDBJ whole genome shotgun (WGS) entry which is preliminary data.</text>
</comment>
<dbReference type="GO" id="GO:0005789">
    <property type="term" value="C:endoplasmic reticulum membrane"/>
    <property type="evidence" value="ECO:0007669"/>
    <property type="project" value="UniProtKB-SubCell"/>
</dbReference>